<evidence type="ECO:0000313" key="1">
    <source>
        <dbReference type="EMBL" id="SNY81385.1"/>
    </source>
</evidence>
<organism evidence="1 2">
    <name type="scientific">Nocardia amikacinitolerans</name>
    <dbReference type="NCBI Taxonomy" id="756689"/>
    <lineage>
        <taxon>Bacteria</taxon>
        <taxon>Bacillati</taxon>
        <taxon>Actinomycetota</taxon>
        <taxon>Actinomycetes</taxon>
        <taxon>Mycobacteriales</taxon>
        <taxon>Nocardiaceae</taxon>
        <taxon>Nocardia</taxon>
    </lineage>
</organism>
<dbReference type="Proteomes" id="UP000219565">
    <property type="component" value="Unassembled WGS sequence"/>
</dbReference>
<proteinExistence type="predicted"/>
<dbReference type="AlphaFoldDB" id="A0A285L8U6"/>
<accession>A0A285L8U6</accession>
<protein>
    <submittedName>
        <fullName evidence="1">Uncharacterized protein</fullName>
    </submittedName>
</protein>
<reference evidence="1 2" key="1">
    <citation type="submission" date="2017-09" db="EMBL/GenBank/DDBJ databases">
        <authorList>
            <person name="Ehlers B."/>
            <person name="Leendertz F.H."/>
        </authorList>
    </citation>
    <scope>NUCLEOTIDE SEQUENCE [LARGE SCALE GENOMIC DNA]</scope>
    <source>
        <strain evidence="1 2">DSM 45537</strain>
    </source>
</reference>
<dbReference type="EMBL" id="OBEG01000002">
    <property type="protein sequence ID" value="SNY81385.1"/>
    <property type="molecule type" value="Genomic_DNA"/>
</dbReference>
<dbReference type="RefSeq" id="WP_067791049.1">
    <property type="nucleotide sequence ID" value="NZ_JAMTCV010000005.1"/>
</dbReference>
<sequence length="92" mass="10231">MSVHVVGKCWMVGDRTPHQARRVSDDTWVVSYLRGRMFTTEQAVAAMQAADTVALMDDLASRVGLTALEAIGLAVNERPWDKALPRFARSDR</sequence>
<gene>
    <name evidence="1" type="ORF">SAMN04244553_2979</name>
</gene>
<evidence type="ECO:0000313" key="2">
    <source>
        <dbReference type="Proteomes" id="UP000219565"/>
    </source>
</evidence>
<dbReference type="STRING" id="1379680.GCA_001612615_05821"/>
<name>A0A285L8U6_9NOCA</name>
<keyword evidence="2" id="KW-1185">Reference proteome</keyword>
<dbReference type="OrthoDB" id="4569239at2"/>